<keyword evidence="6" id="KW-0472">Membrane</keyword>
<feature type="compositionally biased region" description="Low complexity" evidence="5">
    <location>
        <begin position="303"/>
        <end position="327"/>
    </location>
</feature>
<evidence type="ECO:0000256" key="2">
    <source>
        <dbReference type="ARBA" id="ARBA00022670"/>
    </source>
</evidence>
<dbReference type="CDD" id="cd07023">
    <property type="entry name" value="S49_Sppa_N_C"/>
    <property type="match status" value="1"/>
</dbReference>
<evidence type="ECO:0000256" key="4">
    <source>
        <dbReference type="ARBA" id="ARBA00022825"/>
    </source>
</evidence>
<dbReference type="PANTHER" id="PTHR42987:SF4">
    <property type="entry name" value="PROTEASE SOHB-RELATED"/>
    <property type="match status" value="1"/>
</dbReference>
<keyword evidence="2 8" id="KW-0645">Protease</keyword>
<reference evidence="8 9" key="1">
    <citation type="submission" date="2018-09" db="EMBL/GenBank/DDBJ databases">
        <title>Genomic Encyclopedia of Archaeal and Bacterial Type Strains, Phase II (KMG-II): from individual species to whole genera.</title>
        <authorList>
            <person name="Goeker M."/>
        </authorList>
    </citation>
    <scope>NUCLEOTIDE SEQUENCE [LARGE SCALE GENOMIC DNA]</scope>
    <source>
        <strain evidence="8 9">DSM 13151</strain>
    </source>
</reference>
<comment type="caution">
    <text evidence="8">The sequence shown here is derived from an EMBL/GenBank/DDBJ whole genome shotgun (WGS) entry which is preliminary data.</text>
</comment>
<evidence type="ECO:0000313" key="9">
    <source>
        <dbReference type="Proteomes" id="UP000283805"/>
    </source>
</evidence>
<organism evidence="8 9">
    <name type="scientific">Halopiger aswanensis</name>
    <dbReference type="NCBI Taxonomy" id="148449"/>
    <lineage>
        <taxon>Archaea</taxon>
        <taxon>Methanobacteriati</taxon>
        <taxon>Methanobacteriota</taxon>
        <taxon>Stenosarchaea group</taxon>
        <taxon>Halobacteria</taxon>
        <taxon>Halobacteriales</taxon>
        <taxon>Natrialbaceae</taxon>
        <taxon>Halopiger</taxon>
    </lineage>
</organism>
<dbReference type="PANTHER" id="PTHR42987">
    <property type="entry name" value="PEPTIDASE S49"/>
    <property type="match status" value="1"/>
</dbReference>
<keyword evidence="6" id="KW-0812">Transmembrane</keyword>
<dbReference type="Gene3D" id="3.90.226.10">
    <property type="entry name" value="2-enoyl-CoA Hydratase, Chain A, domain 1"/>
    <property type="match status" value="1"/>
</dbReference>
<protein>
    <submittedName>
        <fullName evidence="8">Protease-4</fullName>
    </submittedName>
</protein>
<evidence type="ECO:0000256" key="1">
    <source>
        <dbReference type="ARBA" id="ARBA00008683"/>
    </source>
</evidence>
<dbReference type="InterPro" id="IPR029045">
    <property type="entry name" value="ClpP/crotonase-like_dom_sf"/>
</dbReference>
<dbReference type="OrthoDB" id="27099at2157"/>
<evidence type="ECO:0000259" key="7">
    <source>
        <dbReference type="Pfam" id="PF01343"/>
    </source>
</evidence>
<feature type="domain" description="Peptidase S49" evidence="7">
    <location>
        <begin position="106"/>
        <end position="151"/>
    </location>
</feature>
<dbReference type="AlphaFoldDB" id="A0A419WD99"/>
<dbReference type="Pfam" id="PF01343">
    <property type="entry name" value="Peptidase_S49"/>
    <property type="match status" value="1"/>
</dbReference>
<sequence length="339" mass="35197">MSGTTATIRDTLGTIARSYVTVVVVALLVGAAVAPMAWGATSSPDGTVAVIEMDRSITESVADGVTDDLREARENESIDAVVLQVDSPGGGVTASESLYLAVDRTAQEMPVIANVQSTGASGGYYMIAPSDEIYVSPSSTVGSIGVRATYTDMPMSEGMIATGPDKVGSNEAEIKRQVEKMKQTFIGSVMEHRGDDLELSETELSYAKTYTGMESVENGLADDIGDRDVAIGAAADQAGLEDYDVVEMERDSLSSGLILLEDGTTAEQPQSHEQTFGEYGNVNTPAFLALWGTVEGETVVETSQPADADATTPTAAQPADAEASTATDNTAAQHGGEGA</sequence>
<dbReference type="GO" id="GO:0006508">
    <property type="term" value="P:proteolysis"/>
    <property type="evidence" value="ECO:0007669"/>
    <property type="project" value="UniProtKB-KW"/>
</dbReference>
<dbReference type="SUPFAM" id="SSF52096">
    <property type="entry name" value="ClpP/crotonase"/>
    <property type="match status" value="1"/>
</dbReference>
<keyword evidence="4" id="KW-0720">Serine protease</keyword>
<comment type="similarity">
    <text evidence="1">Belongs to the peptidase S49 family.</text>
</comment>
<accession>A0A419WD99</accession>
<dbReference type="InterPro" id="IPR047272">
    <property type="entry name" value="S49_SppA_C"/>
</dbReference>
<feature type="region of interest" description="Disordered" evidence="5">
    <location>
        <begin position="303"/>
        <end position="339"/>
    </location>
</feature>
<keyword evidence="3" id="KW-0378">Hydrolase</keyword>
<dbReference type="RefSeq" id="WP_120245466.1">
    <property type="nucleotide sequence ID" value="NZ_RAPO01000003.1"/>
</dbReference>
<dbReference type="EMBL" id="RAPO01000003">
    <property type="protein sequence ID" value="RKD93454.1"/>
    <property type="molecule type" value="Genomic_DNA"/>
</dbReference>
<evidence type="ECO:0000313" key="8">
    <source>
        <dbReference type="EMBL" id="RKD93454.1"/>
    </source>
</evidence>
<dbReference type="Proteomes" id="UP000283805">
    <property type="component" value="Unassembled WGS sequence"/>
</dbReference>
<keyword evidence="6" id="KW-1133">Transmembrane helix</keyword>
<dbReference type="GO" id="GO:0008236">
    <property type="term" value="F:serine-type peptidase activity"/>
    <property type="evidence" value="ECO:0007669"/>
    <property type="project" value="UniProtKB-KW"/>
</dbReference>
<keyword evidence="9" id="KW-1185">Reference proteome</keyword>
<evidence type="ECO:0000256" key="5">
    <source>
        <dbReference type="SAM" id="MobiDB-lite"/>
    </source>
</evidence>
<gene>
    <name evidence="8" type="ORF">ATJ93_3078</name>
</gene>
<feature type="transmembrane region" description="Helical" evidence="6">
    <location>
        <begin position="19"/>
        <end position="38"/>
    </location>
</feature>
<dbReference type="InterPro" id="IPR002142">
    <property type="entry name" value="Peptidase_S49"/>
</dbReference>
<evidence type="ECO:0000256" key="3">
    <source>
        <dbReference type="ARBA" id="ARBA00022801"/>
    </source>
</evidence>
<evidence type="ECO:0000256" key="6">
    <source>
        <dbReference type="SAM" id="Phobius"/>
    </source>
</evidence>
<proteinExistence type="inferred from homology"/>
<name>A0A419WD99_9EURY</name>